<protein>
    <submittedName>
        <fullName evidence="1">Peptidoglycan-binding protein</fullName>
    </submittedName>
</protein>
<dbReference type="OrthoDB" id="6905609at2"/>
<reference evidence="1 2" key="1">
    <citation type="submission" date="2018-02" db="EMBL/GenBank/DDBJ databases">
        <title>Insights into the biology of acidophilic members of the Acidiferrobacteraceae family derived from comparative genomic analyses.</title>
        <authorList>
            <person name="Issotta F."/>
            <person name="Thyssen C."/>
            <person name="Mena C."/>
            <person name="Moya A."/>
            <person name="Bellenberg S."/>
            <person name="Sproer C."/>
            <person name="Covarrubias P.C."/>
            <person name="Sand W."/>
            <person name="Quatrini R."/>
            <person name="Vera M."/>
        </authorList>
    </citation>
    <scope>NUCLEOTIDE SEQUENCE [LARGE SCALE GENOMIC DNA]</scope>
    <source>
        <strain evidence="2">m-1</strain>
    </source>
</reference>
<comment type="caution">
    <text evidence="1">The sequence shown here is derived from an EMBL/GenBank/DDBJ whole genome shotgun (WGS) entry which is preliminary data.</text>
</comment>
<evidence type="ECO:0000313" key="1">
    <source>
        <dbReference type="EMBL" id="RCN55913.1"/>
    </source>
</evidence>
<dbReference type="AlphaFoldDB" id="A0A1C2G4K1"/>
<name>A0A1C2G4K1_9GAMM</name>
<dbReference type="InterPro" id="IPR002477">
    <property type="entry name" value="Peptidoglycan-bd-like"/>
</dbReference>
<gene>
    <name evidence="1" type="ORF">C4900_08400</name>
</gene>
<keyword evidence="2" id="KW-1185">Reference proteome</keyword>
<dbReference type="EMBL" id="PSYR01000002">
    <property type="protein sequence ID" value="RCN55913.1"/>
    <property type="molecule type" value="Genomic_DNA"/>
</dbReference>
<dbReference type="SUPFAM" id="SSF47090">
    <property type="entry name" value="PGBD-like"/>
    <property type="match status" value="1"/>
</dbReference>
<dbReference type="Proteomes" id="UP000253250">
    <property type="component" value="Unassembled WGS sequence"/>
</dbReference>
<sequence length="108" mass="11371">MNTSVRKGFLGVTALLLGVTVAIPGVALAGMKMASHKPVAHKVAAHKVVGNAHVEAIQRALDKSGAHLKVDGILGRETETALRIYQKKHGLKMTGSADEATLKLLKVK</sequence>
<accession>A0A1C2G4K1</accession>
<dbReference type="InterPro" id="IPR036366">
    <property type="entry name" value="PGBDSf"/>
</dbReference>
<organism evidence="1 2">
    <name type="scientific">Acidiferrobacter thiooxydans</name>
    <dbReference type="NCBI Taxonomy" id="163359"/>
    <lineage>
        <taxon>Bacteria</taxon>
        <taxon>Pseudomonadati</taxon>
        <taxon>Pseudomonadota</taxon>
        <taxon>Gammaproteobacteria</taxon>
        <taxon>Acidiferrobacterales</taxon>
        <taxon>Acidiferrobacteraceae</taxon>
        <taxon>Acidiferrobacter</taxon>
    </lineage>
</organism>
<dbReference type="InterPro" id="IPR036365">
    <property type="entry name" value="PGBD-like_sf"/>
</dbReference>
<proteinExistence type="predicted"/>
<evidence type="ECO:0000313" key="2">
    <source>
        <dbReference type="Proteomes" id="UP000253250"/>
    </source>
</evidence>
<dbReference type="RefSeq" id="WP_065968775.1">
    <property type="nucleotide sequence ID" value="NZ_CP080624.1"/>
</dbReference>
<dbReference type="Gene3D" id="1.10.101.10">
    <property type="entry name" value="PGBD-like superfamily/PGBD"/>
    <property type="match status" value="1"/>
</dbReference>
<dbReference type="Pfam" id="PF01471">
    <property type="entry name" value="PG_binding_1"/>
    <property type="match status" value="1"/>
</dbReference>